<sequence length="73" mass="7797">MAPGINWQNVLTPEDLSATGGEVKRANACNGCRKARSKCIRQGRSTTSTQSCARCKHLDIACSFNSARGPARS</sequence>
<evidence type="ECO:0000313" key="3">
    <source>
        <dbReference type="Proteomes" id="UP000217199"/>
    </source>
</evidence>
<name>A0A286UHC4_9AGAM</name>
<dbReference type="AlphaFoldDB" id="A0A286UHC4"/>
<dbReference type="InterPro" id="IPR001138">
    <property type="entry name" value="Zn2Cys6_DnaBD"/>
</dbReference>
<dbReference type="GO" id="GO:0008270">
    <property type="term" value="F:zinc ion binding"/>
    <property type="evidence" value="ECO:0007669"/>
    <property type="project" value="InterPro"/>
</dbReference>
<protein>
    <recommendedName>
        <fullName evidence="1">Zn(2)-C6 fungal-type domain-containing protein</fullName>
    </recommendedName>
</protein>
<dbReference type="InParanoid" id="A0A286UHC4"/>
<dbReference type="SUPFAM" id="SSF57701">
    <property type="entry name" value="Zn2/Cys6 DNA-binding domain"/>
    <property type="match status" value="1"/>
</dbReference>
<dbReference type="Proteomes" id="UP000217199">
    <property type="component" value="Unassembled WGS sequence"/>
</dbReference>
<dbReference type="PROSITE" id="PS50048">
    <property type="entry name" value="ZN2_CY6_FUNGAL_2"/>
    <property type="match status" value="1"/>
</dbReference>
<dbReference type="EMBL" id="NBII01000005">
    <property type="protein sequence ID" value="PAV18993.1"/>
    <property type="molecule type" value="Genomic_DNA"/>
</dbReference>
<dbReference type="Gene3D" id="4.10.240.10">
    <property type="entry name" value="Zn(2)-C6 fungal-type DNA-binding domain"/>
    <property type="match status" value="1"/>
</dbReference>
<comment type="caution">
    <text evidence="2">The sequence shown here is derived from an EMBL/GenBank/DDBJ whole genome shotgun (WGS) entry which is preliminary data.</text>
</comment>
<dbReference type="InterPro" id="IPR036864">
    <property type="entry name" value="Zn2-C6_fun-type_DNA-bd_sf"/>
</dbReference>
<accession>A0A286UHC4</accession>
<keyword evidence="3" id="KW-1185">Reference proteome</keyword>
<evidence type="ECO:0000259" key="1">
    <source>
        <dbReference type="PROSITE" id="PS50048"/>
    </source>
</evidence>
<feature type="domain" description="Zn(2)-C6 fungal-type" evidence="1">
    <location>
        <begin position="28"/>
        <end position="64"/>
    </location>
</feature>
<dbReference type="GO" id="GO:0000981">
    <property type="term" value="F:DNA-binding transcription factor activity, RNA polymerase II-specific"/>
    <property type="evidence" value="ECO:0007669"/>
    <property type="project" value="InterPro"/>
</dbReference>
<dbReference type="PROSITE" id="PS00463">
    <property type="entry name" value="ZN2_CY6_FUNGAL_1"/>
    <property type="match status" value="1"/>
</dbReference>
<dbReference type="OrthoDB" id="5239863at2759"/>
<organism evidence="2 3">
    <name type="scientific">Pyrrhoderma noxium</name>
    <dbReference type="NCBI Taxonomy" id="2282107"/>
    <lineage>
        <taxon>Eukaryota</taxon>
        <taxon>Fungi</taxon>
        <taxon>Dikarya</taxon>
        <taxon>Basidiomycota</taxon>
        <taxon>Agaricomycotina</taxon>
        <taxon>Agaricomycetes</taxon>
        <taxon>Hymenochaetales</taxon>
        <taxon>Hymenochaetaceae</taxon>
        <taxon>Pyrrhoderma</taxon>
    </lineage>
</organism>
<reference evidence="2 3" key="1">
    <citation type="journal article" date="2017" name="Mol. Ecol.">
        <title>Comparative and population genomic landscape of Phellinus noxius: A hypervariable fungus causing root rot in trees.</title>
        <authorList>
            <person name="Chung C.L."/>
            <person name="Lee T.J."/>
            <person name="Akiba M."/>
            <person name="Lee H.H."/>
            <person name="Kuo T.H."/>
            <person name="Liu D."/>
            <person name="Ke H.M."/>
            <person name="Yokoi T."/>
            <person name="Roa M.B."/>
            <person name="Lu M.J."/>
            <person name="Chang Y.Y."/>
            <person name="Ann P.J."/>
            <person name="Tsai J.N."/>
            <person name="Chen C.Y."/>
            <person name="Tzean S.S."/>
            <person name="Ota Y."/>
            <person name="Hattori T."/>
            <person name="Sahashi N."/>
            <person name="Liou R.F."/>
            <person name="Kikuchi T."/>
            <person name="Tsai I.J."/>
        </authorList>
    </citation>
    <scope>NUCLEOTIDE SEQUENCE [LARGE SCALE GENOMIC DNA]</scope>
    <source>
        <strain evidence="2 3">FFPRI411160</strain>
    </source>
</reference>
<proteinExistence type="predicted"/>
<evidence type="ECO:0000313" key="2">
    <source>
        <dbReference type="EMBL" id="PAV18993.1"/>
    </source>
</evidence>
<gene>
    <name evidence="2" type="ORF">PNOK_0583700</name>
</gene>